<dbReference type="GO" id="GO:0016020">
    <property type="term" value="C:membrane"/>
    <property type="evidence" value="ECO:0007669"/>
    <property type="project" value="UniProtKB-SubCell"/>
</dbReference>
<feature type="transmembrane region" description="Helical" evidence="6">
    <location>
        <begin position="554"/>
        <end position="572"/>
    </location>
</feature>
<keyword evidence="4 6" id="KW-0472">Membrane</keyword>
<evidence type="ECO:0000256" key="5">
    <source>
        <dbReference type="SAM" id="MobiDB-lite"/>
    </source>
</evidence>
<protein>
    <submittedName>
        <fullName evidence="8">Solute carrier family 22 member 1</fullName>
    </submittedName>
</protein>
<sequence>MNYNPDPGTAASSDNPVKQHDGKDFHMELHTINVDHILEHVVKPCGLWQWSVVLLLACGSCSMVTFPVYANSASAHRCAMEPHIETYIQNHTHNLTFTQIASLIGPWHEGNHGLKHNEFGCFRYQQEWINWTQTDLDIMFQNNISNGTQMEPCPLGYVFDSDPKKYPENVVREFETVCHNAWLVPLGTSIFMCGMSLGFMSGGWCAGKLGRHRTITVCALLEIASAVWTTLSPNYTNYIISRAVMAMFATAKNSVAGILIIELTVARYRSTFKTIQTLGLAFFHRSLLALWAYYIPNWRWLNAIAMGPSILSFAYIFFLPESPRWLLSQKRVTDAINVLQKGYNINNMGKNREEFHRFIQQQQKPQEEEDFLADKPNSKSGEQGLRIQKRMAKTELIRTTLLSILIMFGVTLSFTGIIFYSRIVRGYVYLIGFLNALMAVPGTVLFMLLYRYFARRKYPLLTLCAIAGVILAFSALYTMIIQPENDIILTVGSNMAFVLILSSLCMGNMYIPELFPSLWRSQGHGTVMGLARVGGILCAFVNELDRVVMHGTPMLLYSIVLICVAIILLLLPDTKGENLPDR</sequence>
<dbReference type="PANTHER" id="PTHR24064">
    <property type="entry name" value="SOLUTE CARRIER FAMILY 22 MEMBER"/>
    <property type="match status" value="1"/>
</dbReference>
<accession>A0A2H1BWU0</accession>
<feature type="transmembrane region" description="Helical" evidence="6">
    <location>
        <begin position="460"/>
        <end position="481"/>
    </location>
</feature>
<dbReference type="Proteomes" id="UP000230066">
    <property type="component" value="Unassembled WGS sequence"/>
</dbReference>
<dbReference type="Pfam" id="PF00083">
    <property type="entry name" value="Sugar_tr"/>
    <property type="match status" value="1"/>
</dbReference>
<feature type="transmembrane region" description="Helical" evidence="6">
    <location>
        <begin position="487"/>
        <end position="511"/>
    </location>
</feature>
<feature type="region of interest" description="Disordered" evidence="5">
    <location>
        <begin position="1"/>
        <end position="20"/>
    </location>
</feature>
<comment type="caution">
    <text evidence="8">The sequence shown here is derived from an EMBL/GenBank/DDBJ whole genome shotgun (WGS) entry which is preliminary data.</text>
</comment>
<feature type="domain" description="Major facilitator superfamily (MFS) profile" evidence="7">
    <location>
        <begin position="140"/>
        <end position="575"/>
    </location>
</feature>
<keyword evidence="3 6" id="KW-1133">Transmembrane helix</keyword>
<dbReference type="InterPro" id="IPR005828">
    <property type="entry name" value="MFS_sugar_transport-like"/>
</dbReference>
<feature type="transmembrane region" description="Helical" evidence="6">
    <location>
        <begin position="182"/>
        <end position="202"/>
    </location>
</feature>
<feature type="transmembrane region" description="Helical" evidence="6">
    <location>
        <begin position="243"/>
        <end position="265"/>
    </location>
</feature>
<feature type="transmembrane region" description="Helical" evidence="6">
    <location>
        <begin position="277"/>
        <end position="294"/>
    </location>
</feature>
<dbReference type="AlphaFoldDB" id="A0A2H1BWU0"/>
<feature type="transmembrane region" description="Helical" evidence="6">
    <location>
        <begin position="396"/>
        <end position="420"/>
    </location>
</feature>
<evidence type="ECO:0000256" key="1">
    <source>
        <dbReference type="ARBA" id="ARBA00004141"/>
    </source>
</evidence>
<evidence type="ECO:0000256" key="2">
    <source>
        <dbReference type="ARBA" id="ARBA00022692"/>
    </source>
</evidence>
<feature type="transmembrane region" description="Helical" evidence="6">
    <location>
        <begin position="300"/>
        <end position="320"/>
    </location>
</feature>
<evidence type="ECO:0000256" key="4">
    <source>
        <dbReference type="ARBA" id="ARBA00023136"/>
    </source>
</evidence>
<evidence type="ECO:0000256" key="3">
    <source>
        <dbReference type="ARBA" id="ARBA00022989"/>
    </source>
</evidence>
<reference evidence="8" key="1">
    <citation type="submission" date="2019-03" db="EMBL/GenBank/DDBJ databases">
        <title>Improved annotation for the trematode Fasciola hepatica.</title>
        <authorList>
            <person name="Choi Y.-J."/>
            <person name="Martin J."/>
            <person name="Mitreva M."/>
        </authorList>
    </citation>
    <scope>NUCLEOTIDE SEQUENCE [LARGE SCALE GENOMIC DNA]</scope>
</reference>
<comment type="subcellular location">
    <subcellularLocation>
        <location evidence="1">Membrane</location>
        <topology evidence="1">Multi-pass membrane protein</topology>
    </subcellularLocation>
</comment>
<dbReference type="EMBL" id="JXXN02006148">
    <property type="protein sequence ID" value="THD19554.1"/>
    <property type="molecule type" value="Genomic_DNA"/>
</dbReference>
<evidence type="ECO:0000259" key="7">
    <source>
        <dbReference type="PROSITE" id="PS50850"/>
    </source>
</evidence>
<keyword evidence="2 6" id="KW-0812">Transmembrane</keyword>
<keyword evidence="9" id="KW-1185">Reference proteome</keyword>
<evidence type="ECO:0000313" key="8">
    <source>
        <dbReference type="EMBL" id="THD19554.1"/>
    </source>
</evidence>
<dbReference type="PROSITE" id="PS50850">
    <property type="entry name" value="MFS"/>
    <property type="match status" value="1"/>
</dbReference>
<organism evidence="8 9">
    <name type="scientific">Fasciola hepatica</name>
    <name type="common">Liver fluke</name>
    <dbReference type="NCBI Taxonomy" id="6192"/>
    <lineage>
        <taxon>Eukaryota</taxon>
        <taxon>Metazoa</taxon>
        <taxon>Spiralia</taxon>
        <taxon>Lophotrochozoa</taxon>
        <taxon>Platyhelminthes</taxon>
        <taxon>Trematoda</taxon>
        <taxon>Digenea</taxon>
        <taxon>Plagiorchiida</taxon>
        <taxon>Echinostomata</taxon>
        <taxon>Echinostomatoidea</taxon>
        <taxon>Fasciolidae</taxon>
        <taxon>Fasciola</taxon>
    </lineage>
</organism>
<feature type="transmembrane region" description="Helical" evidence="6">
    <location>
        <begin position="426"/>
        <end position="448"/>
    </location>
</feature>
<dbReference type="SUPFAM" id="SSF103473">
    <property type="entry name" value="MFS general substrate transporter"/>
    <property type="match status" value="1"/>
</dbReference>
<evidence type="ECO:0000313" key="9">
    <source>
        <dbReference type="Proteomes" id="UP000230066"/>
    </source>
</evidence>
<proteinExistence type="predicted"/>
<evidence type="ECO:0000256" key="6">
    <source>
        <dbReference type="SAM" id="Phobius"/>
    </source>
</evidence>
<name>A0A2H1BWU0_FASHE</name>
<dbReference type="InterPro" id="IPR036259">
    <property type="entry name" value="MFS_trans_sf"/>
</dbReference>
<dbReference type="GO" id="GO:0022857">
    <property type="term" value="F:transmembrane transporter activity"/>
    <property type="evidence" value="ECO:0007669"/>
    <property type="project" value="InterPro"/>
</dbReference>
<dbReference type="Gene3D" id="1.20.1250.20">
    <property type="entry name" value="MFS general substrate transporter like domains"/>
    <property type="match status" value="1"/>
</dbReference>
<gene>
    <name evidence="8" type="ORF">D915_009660</name>
</gene>
<dbReference type="InterPro" id="IPR020846">
    <property type="entry name" value="MFS_dom"/>
</dbReference>